<reference evidence="1" key="1">
    <citation type="journal article" date="2023" name="Nat. Commun.">
        <title>Diploid and tetraploid genomes of Acorus and the evolution of monocots.</title>
        <authorList>
            <person name="Ma L."/>
            <person name="Liu K.W."/>
            <person name="Li Z."/>
            <person name="Hsiao Y.Y."/>
            <person name="Qi Y."/>
            <person name="Fu T."/>
            <person name="Tang G.D."/>
            <person name="Zhang D."/>
            <person name="Sun W.H."/>
            <person name="Liu D.K."/>
            <person name="Li Y."/>
            <person name="Chen G.Z."/>
            <person name="Liu X.D."/>
            <person name="Liao X.Y."/>
            <person name="Jiang Y.T."/>
            <person name="Yu X."/>
            <person name="Hao Y."/>
            <person name="Huang J."/>
            <person name="Zhao X.W."/>
            <person name="Ke S."/>
            <person name="Chen Y.Y."/>
            <person name="Wu W.L."/>
            <person name="Hsu J.L."/>
            <person name="Lin Y.F."/>
            <person name="Huang M.D."/>
            <person name="Li C.Y."/>
            <person name="Huang L."/>
            <person name="Wang Z.W."/>
            <person name="Zhao X."/>
            <person name="Zhong W.Y."/>
            <person name="Peng D.H."/>
            <person name="Ahmad S."/>
            <person name="Lan S."/>
            <person name="Zhang J.S."/>
            <person name="Tsai W.C."/>
            <person name="Van de Peer Y."/>
            <person name="Liu Z.J."/>
        </authorList>
    </citation>
    <scope>NUCLEOTIDE SEQUENCE</scope>
    <source>
        <strain evidence="1">SCP</strain>
    </source>
</reference>
<protein>
    <submittedName>
        <fullName evidence="1">Uncharacterized protein</fullName>
    </submittedName>
</protein>
<gene>
    <name evidence="1" type="ORF">QJS04_geneDACA010823</name>
</gene>
<dbReference type="EMBL" id="JAUJYN010000004">
    <property type="protein sequence ID" value="KAK1274236.1"/>
    <property type="molecule type" value="Genomic_DNA"/>
</dbReference>
<keyword evidence="2" id="KW-1185">Reference proteome</keyword>
<organism evidence="1 2">
    <name type="scientific">Acorus gramineus</name>
    <name type="common">Dwarf sweet flag</name>
    <dbReference type="NCBI Taxonomy" id="55184"/>
    <lineage>
        <taxon>Eukaryota</taxon>
        <taxon>Viridiplantae</taxon>
        <taxon>Streptophyta</taxon>
        <taxon>Embryophyta</taxon>
        <taxon>Tracheophyta</taxon>
        <taxon>Spermatophyta</taxon>
        <taxon>Magnoliopsida</taxon>
        <taxon>Liliopsida</taxon>
        <taxon>Acoraceae</taxon>
        <taxon>Acorus</taxon>
    </lineage>
</organism>
<evidence type="ECO:0000313" key="2">
    <source>
        <dbReference type="Proteomes" id="UP001179952"/>
    </source>
</evidence>
<proteinExistence type="predicted"/>
<dbReference type="AlphaFoldDB" id="A0AAV9BD39"/>
<name>A0AAV9BD39_ACOGR</name>
<sequence length="70" mass="7527">MAEVGNEGEGGRATVFFLSLPLISRCLSPPTVTVISLCFPSYPSHSKKLFRVGVNVPLNDCGMQKVIVMS</sequence>
<accession>A0AAV9BD39</accession>
<reference evidence="1" key="2">
    <citation type="submission" date="2023-06" db="EMBL/GenBank/DDBJ databases">
        <authorList>
            <person name="Ma L."/>
            <person name="Liu K.-W."/>
            <person name="Li Z."/>
            <person name="Hsiao Y.-Y."/>
            <person name="Qi Y."/>
            <person name="Fu T."/>
            <person name="Tang G."/>
            <person name="Zhang D."/>
            <person name="Sun W.-H."/>
            <person name="Liu D.-K."/>
            <person name="Li Y."/>
            <person name="Chen G.-Z."/>
            <person name="Liu X.-D."/>
            <person name="Liao X.-Y."/>
            <person name="Jiang Y.-T."/>
            <person name="Yu X."/>
            <person name="Hao Y."/>
            <person name="Huang J."/>
            <person name="Zhao X.-W."/>
            <person name="Ke S."/>
            <person name="Chen Y.-Y."/>
            <person name="Wu W.-L."/>
            <person name="Hsu J.-L."/>
            <person name="Lin Y.-F."/>
            <person name="Huang M.-D."/>
            <person name="Li C.-Y."/>
            <person name="Huang L."/>
            <person name="Wang Z.-W."/>
            <person name="Zhao X."/>
            <person name="Zhong W.-Y."/>
            <person name="Peng D.-H."/>
            <person name="Ahmad S."/>
            <person name="Lan S."/>
            <person name="Zhang J.-S."/>
            <person name="Tsai W.-C."/>
            <person name="Van De Peer Y."/>
            <person name="Liu Z.-J."/>
        </authorList>
    </citation>
    <scope>NUCLEOTIDE SEQUENCE</scope>
    <source>
        <strain evidence="1">SCP</strain>
        <tissue evidence="1">Leaves</tissue>
    </source>
</reference>
<comment type="caution">
    <text evidence="1">The sequence shown here is derived from an EMBL/GenBank/DDBJ whole genome shotgun (WGS) entry which is preliminary data.</text>
</comment>
<evidence type="ECO:0000313" key="1">
    <source>
        <dbReference type="EMBL" id="KAK1274236.1"/>
    </source>
</evidence>
<dbReference type="Proteomes" id="UP001179952">
    <property type="component" value="Unassembled WGS sequence"/>
</dbReference>